<gene>
    <name evidence="2" type="primary">STAM</name>
    <name evidence="2" type="ORF">AVEN_229959_1</name>
</gene>
<dbReference type="Gene3D" id="1.25.40.90">
    <property type="match status" value="1"/>
</dbReference>
<dbReference type="GO" id="GO:0033565">
    <property type="term" value="C:ESCRT-0 complex"/>
    <property type="evidence" value="ECO:0007669"/>
    <property type="project" value="TreeGrafter"/>
</dbReference>
<dbReference type="PANTHER" id="PTHR45929">
    <property type="entry name" value="JAK PATHWAY SIGNAL TRANSDUCTION ADAPTOR MOLECULE"/>
    <property type="match status" value="1"/>
</dbReference>
<dbReference type="InterPro" id="IPR050670">
    <property type="entry name" value="STAM"/>
</dbReference>
<evidence type="ECO:0000259" key="1">
    <source>
        <dbReference type="PROSITE" id="PS50179"/>
    </source>
</evidence>
<feature type="domain" description="VHS" evidence="1">
    <location>
        <begin position="15"/>
        <end position="98"/>
    </location>
</feature>
<dbReference type="EMBL" id="BGPR01000121">
    <property type="protein sequence ID" value="GBL96520.1"/>
    <property type="molecule type" value="Genomic_DNA"/>
</dbReference>
<dbReference type="InterPro" id="IPR008942">
    <property type="entry name" value="ENTH_VHS"/>
</dbReference>
<dbReference type="PROSITE" id="PS50179">
    <property type="entry name" value="VHS"/>
    <property type="match status" value="1"/>
</dbReference>
<dbReference type="Proteomes" id="UP000499080">
    <property type="component" value="Unassembled WGS sequence"/>
</dbReference>
<comment type="caution">
    <text evidence="2">The sequence shown here is derived from an EMBL/GenBank/DDBJ whole genome shotgun (WGS) entry which is preliminary data.</text>
</comment>
<keyword evidence="3" id="KW-1185">Reference proteome</keyword>
<dbReference type="InterPro" id="IPR002014">
    <property type="entry name" value="VHS_dom"/>
</dbReference>
<dbReference type="AlphaFoldDB" id="A0A4Y2BWG1"/>
<evidence type="ECO:0000313" key="2">
    <source>
        <dbReference type="EMBL" id="GBL96520.1"/>
    </source>
</evidence>
<dbReference type="PANTHER" id="PTHR45929:SF3">
    <property type="entry name" value="JAK PATHWAY SIGNAL TRANSDUCTION ADAPTOR MOLECULE"/>
    <property type="match status" value="1"/>
</dbReference>
<evidence type="ECO:0000313" key="3">
    <source>
        <dbReference type="Proteomes" id="UP000499080"/>
    </source>
</evidence>
<accession>A0A4Y2BWG1</accession>
<organism evidence="2 3">
    <name type="scientific">Araneus ventricosus</name>
    <name type="common">Orbweaver spider</name>
    <name type="synonym">Epeira ventricosa</name>
    <dbReference type="NCBI Taxonomy" id="182803"/>
    <lineage>
        <taxon>Eukaryota</taxon>
        <taxon>Metazoa</taxon>
        <taxon>Ecdysozoa</taxon>
        <taxon>Arthropoda</taxon>
        <taxon>Chelicerata</taxon>
        <taxon>Arachnida</taxon>
        <taxon>Araneae</taxon>
        <taxon>Araneomorphae</taxon>
        <taxon>Entelegynae</taxon>
        <taxon>Araneoidea</taxon>
        <taxon>Araneidae</taxon>
        <taxon>Araneus</taxon>
    </lineage>
</organism>
<dbReference type="OrthoDB" id="10068368at2759"/>
<dbReference type="SUPFAM" id="SSF48464">
    <property type="entry name" value="ENTH/VHS domain"/>
    <property type="match status" value="1"/>
</dbReference>
<protein>
    <submittedName>
        <fullName evidence="2">Signal transducing adapter molecule 1</fullName>
    </submittedName>
</protein>
<dbReference type="Pfam" id="PF00790">
    <property type="entry name" value="VHS"/>
    <property type="match status" value="1"/>
</dbReference>
<sequence length="232" mass="26353">MPFFNSQFDQAVEKATSEMNTTEDYQTIFEICDKIQVTPDGPKQAIRAISKRLNSNVPLHVMHALTLLDCCVKNCGRKFHLEVCSRDFESEIKKLLNKGKNASVCLIQDDDHHNLCCVILAAKPTSRRHSHENKVLKLFKILSLLLLYLLHQVFQDYPKDDGRCSPENFEDAADIHITGSQVSNNSLSPRILGFIVQITNSKQGWLPFQNTADHIKITFLAETWLEVHSAAF</sequence>
<dbReference type="SMART" id="SM00288">
    <property type="entry name" value="VHS"/>
    <property type="match status" value="1"/>
</dbReference>
<proteinExistence type="predicted"/>
<dbReference type="GO" id="GO:0035091">
    <property type="term" value="F:phosphatidylinositol binding"/>
    <property type="evidence" value="ECO:0007669"/>
    <property type="project" value="InterPro"/>
</dbReference>
<dbReference type="GO" id="GO:0043130">
    <property type="term" value="F:ubiquitin binding"/>
    <property type="evidence" value="ECO:0007669"/>
    <property type="project" value="InterPro"/>
</dbReference>
<reference evidence="2 3" key="1">
    <citation type="journal article" date="2019" name="Sci. Rep.">
        <title>Orb-weaving spider Araneus ventricosus genome elucidates the spidroin gene catalogue.</title>
        <authorList>
            <person name="Kono N."/>
            <person name="Nakamura H."/>
            <person name="Ohtoshi R."/>
            <person name="Moran D.A.P."/>
            <person name="Shinohara A."/>
            <person name="Yoshida Y."/>
            <person name="Fujiwara M."/>
            <person name="Mori M."/>
            <person name="Tomita M."/>
            <person name="Arakawa K."/>
        </authorList>
    </citation>
    <scope>NUCLEOTIDE SEQUENCE [LARGE SCALE GENOMIC DNA]</scope>
</reference>
<name>A0A4Y2BWG1_ARAVE</name>
<dbReference type="GO" id="GO:0043328">
    <property type="term" value="P:protein transport to vacuole involved in ubiquitin-dependent protein catabolic process via the multivesicular body sorting pathway"/>
    <property type="evidence" value="ECO:0007669"/>
    <property type="project" value="TreeGrafter"/>
</dbReference>